<name>B9J5K2_BACCQ</name>
<gene>
    <name evidence="1" type="ordered locus">BCQ_5023</name>
</gene>
<proteinExistence type="predicted"/>
<dbReference type="HOGENOM" id="CLU_3371952_0_0_9"/>
<sequence>MEADRIYDNGIQNVESFEKVNRIGLWNMTFSLSL</sequence>
<dbReference type="Proteomes" id="UP000000441">
    <property type="component" value="Chromosome"/>
</dbReference>
<dbReference type="KEGG" id="bcq:BCQ_5023"/>
<dbReference type="AlphaFoldDB" id="B9J5K2"/>
<accession>B9J5K2</accession>
<organism evidence="1 2">
    <name type="scientific">Bacillus cereus (strain Q1)</name>
    <dbReference type="NCBI Taxonomy" id="361100"/>
    <lineage>
        <taxon>Bacteria</taxon>
        <taxon>Bacillati</taxon>
        <taxon>Bacillota</taxon>
        <taxon>Bacilli</taxon>
        <taxon>Bacillales</taxon>
        <taxon>Bacillaceae</taxon>
        <taxon>Bacillus</taxon>
        <taxon>Bacillus cereus group</taxon>
    </lineage>
</organism>
<dbReference type="EMBL" id="CP000227">
    <property type="protein sequence ID" value="ACM15423.1"/>
    <property type="molecule type" value="Genomic_DNA"/>
</dbReference>
<reference evidence="1 2" key="1">
    <citation type="journal article" date="2009" name="J. Bacteriol.">
        <title>Complete genome sequence of the extremophilic Bacillus cereus strain Q1 with industrial applications.</title>
        <authorList>
            <person name="Xiong Z."/>
            <person name="Jiang Y."/>
            <person name="Qi D."/>
            <person name="Lu H."/>
            <person name="Yang F."/>
            <person name="Yang J."/>
            <person name="Chen L."/>
            <person name="Sun L."/>
            <person name="Xu X."/>
            <person name="Xue Y."/>
            <person name="Zhu Y."/>
            <person name="Jin Q."/>
        </authorList>
    </citation>
    <scope>NUCLEOTIDE SEQUENCE [LARGE SCALE GENOMIC DNA]</scope>
    <source>
        <strain evidence="1 2">Q1</strain>
    </source>
</reference>
<evidence type="ECO:0000313" key="2">
    <source>
        <dbReference type="Proteomes" id="UP000000441"/>
    </source>
</evidence>
<evidence type="ECO:0000313" key="1">
    <source>
        <dbReference type="EMBL" id="ACM15423.1"/>
    </source>
</evidence>
<protein>
    <submittedName>
        <fullName evidence="1">Uncharacterized protein</fullName>
    </submittedName>
</protein>